<dbReference type="Gene3D" id="1.10.510.10">
    <property type="entry name" value="Transferase(Phosphotransferase) domain 1"/>
    <property type="match status" value="1"/>
</dbReference>
<dbReference type="InterPro" id="IPR016477">
    <property type="entry name" value="Fructo-/Ketosamine-3-kinase"/>
</dbReference>
<accession>A0ABV3VR34</accession>
<protein>
    <submittedName>
        <fullName evidence="2">Fructosamine kinase family protein</fullName>
    </submittedName>
</protein>
<dbReference type="RefSeq" id="WP_368574255.1">
    <property type="nucleotide sequence ID" value="NZ_JBDLOU010000092.1"/>
</dbReference>
<keyword evidence="2" id="KW-0418">Kinase</keyword>
<evidence type="ECO:0000313" key="2">
    <source>
        <dbReference type="EMBL" id="MEX3742209.1"/>
    </source>
</evidence>
<keyword evidence="3" id="KW-1185">Reference proteome</keyword>
<comment type="caution">
    <text evidence="2">The sequence shown here is derived from an EMBL/GenBank/DDBJ whole genome shotgun (WGS) entry which is preliminary data.</text>
</comment>
<dbReference type="InterPro" id="IPR011009">
    <property type="entry name" value="Kinase-like_dom_sf"/>
</dbReference>
<feature type="compositionally biased region" description="Polar residues" evidence="1">
    <location>
        <begin position="73"/>
        <end position="86"/>
    </location>
</feature>
<reference evidence="2 3" key="1">
    <citation type="submission" date="2024-04" db="EMBL/GenBank/DDBJ databases">
        <title>Genomic Markers of Mycobacteria.</title>
        <authorList>
            <person name="Soliman M.S."/>
            <person name="Elkholy A."/>
            <person name="Soliman N.S."/>
            <person name="Abbas A."/>
            <person name="Khayrat S."/>
            <person name="Shawky S."/>
        </authorList>
    </citation>
    <scope>NUCLEOTIDE SEQUENCE [LARGE SCALE GENOMIC DNA]</scope>
    <source>
        <strain evidence="2 3">Egy-CU-AM5</strain>
    </source>
</reference>
<evidence type="ECO:0000313" key="3">
    <source>
        <dbReference type="Proteomes" id="UP001558474"/>
    </source>
</evidence>
<dbReference type="Pfam" id="PF03881">
    <property type="entry name" value="Fructosamin_kin"/>
    <property type="match status" value="1"/>
</dbReference>
<feature type="compositionally biased region" description="Polar residues" evidence="1">
    <location>
        <begin position="12"/>
        <end position="22"/>
    </location>
</feature>
<organism evidence="2 3">
    <name type="scientific">Mycolicibacterium porcinum</name>
    <dbReference type="NCBI Taxonomy" id="39693"/>
    <lineage>
        <taxon>Bacteria</taxon>
        <taxon>Bacillati</taxon>
        <taxon>Actinomycetota</taxon>
        <taxon>Actinomycetes</taxon>
        <taxon>Mycobacteriales</taxon>
        <taxon>Mycobacteriaceae</taxon>
        <taxon>Mycolicibacterium</taxon>
    </lineage>
</organism>
<evidence type="ECO:0000256" key="1">
    <source>
        <dbReference type="SAM" id="MobiDB-lite"/>
    </source>
</evidence>
<dbReference type="Gene3D" id="1.20.1270.240">
    <property type="match status" value="1"/>
</dbReference>
<name>A0ABV3VR34_9MYCO</name>
<proteinExistence type="predicted"/>
<dbReference type="PANTHER" id="PTHR12149">
    <property type="entry name" value="FRUCTOSAMINE 3 KINASE-RELATED PROTEIN"/>
    <property type="match status" value="1"/>
</dbReference>
<gene>
    <name evidence="2" type="ORF">ABFW12_28635</name>
</gene>
<dbReference type="EMBL" id="JBDLOU010000092">
    <property type="protein sequence ID" value="MEX3742209.1"/>
    <property type="molecule type" value="Genomic_DNA"/>
</dbReference>
<dbReference type="SUPFAM" id="SSF56112">
    <property type="entry name" value="Protein kinase-like (PK-like)"/>
    <property type="match status" value="1"/>
</dbReference>
<dbReference type="Proteomes" id="UP001558474">
    <property type="component" value="Unassembled WGS sequence"/>
</dbReference>
<dbReference type="PANTHER" id="PTHR12149:SF8">
    <property type="entry name" value="PROTEIN-RIBULOSAMINE 3-KINASE"/>
    <property type="match status" value="1"/>
</dbReference>
<sequence length="371" mass="39632">MGSPHEPGNGCGHQQQADNPTQGYRDASGCVRTQRCCFGRQELFPCAERRRRLTSQPTRQGQAHGAHEDGKRQSQTCCRNDANQRSPPRHGKSVPAQAGNVTDMPMAANRADVFVKRNASAPAGFFAAEAAGLNWLAVEGGVPCVPVIGYDATSLTLQRLHPVAPTAQAARIFGQQLAHTHDSGASAYGAGPDGYEGAGFFGPMSQPLPMSLAHHDSWGTFYTDERLRPMAQLAAGRLRAEAQDAIAAVADLCCAGVFDDDDGPARLHGDLWSGNVMWTADGGVLIDPAAHGGHRETDLAMLALFGFPFLDDVLAGYQSVRPLREGWRARVDLHQLYPLLAHVALFGGGYAGQAEAAAQRVLAYASKLRIE</sequence>
<dbReference type="Gene3D" id="3.30.200.20">
    <property type="entry name" value="Phosphorylase Kinase, domain 1"/>
    <property type="match status" value="1"/>
</dbReference>
<feature type="region of interest" description="Disordered" evidence="1">
    <location>
        <begin position="1"/>
        <end position="24"/>
    </location>
</feature>
<keyword evidence="2" id="KW-0808">Transferase</keyword>
<feature type="region of interest" description="Disordered" evidence="1">
    <location>
        <begin position="52"/>
        <end position="102"/>
    </location>
</feature>
<dbReference type="GO" id="GO:0016301">
    <property type="term" value="F:kinase activity"/>
    <property type="evidence" value="ECO:0007669"/>
    <property type="project" value="UniProtKB-KW"/>
</dbReference>